<sequence length="162" mass="17930">MNNSYSPDQSAQIRAAIEAGRRALSIGERSPRVFAAAYLRAGGLQQPGGELDPETRRRVEGRIMAIINQRGGRSREPAPIQAMIEREVARIYDEFDRFQTSTHPDLTGYRLRIGRDVADPAACHRFARIDLFGMGPGVIPPNEIVVLPPCCDGAVWEPVYQA</sequence>
<name>A0A831W1Y6_9GAMM</name>
<reference evidence="1" key="1">
    <citation type="journal article" date="2020" name="mSystems">
        <title>Genome- and Community-Level Interaction Insights into Carbon Utilization and Element Cycling Functions of Hydrothermarchaeota in Hydrothermal Sediment.</title>
        <authorList>
            <person name="Zhou Z."/>
            <person name="Liu Y."/>
            <person name="Xu W."/>
            <person name="Pan J."/>
            <person name="Luo Z.H."/>
            <person name="Li M."/>
        </authorList>
    </citation>
    <scope>NUCLEOTIDE SEQUENCE [LARGE SCALE GENOMIC DNA]</scope>
    <source>
        <strain evidence="1">HyVt-443</strain>
    </source>
</reference>
<proteinExistence type="predicted"/>
<gene>
    <name evidence="1" type="ORF">ENI96_01045</name>
</gene>
<protein>
    <submittedName>
        <fullName evidence="1">Uncharacterized protein</fullName>
    </submittedName>
</protein>
<dbReference type="Proteomes" id="UP000886251">
    <property type="component" value="Unassembled WGS sequence"/>
</dbReference>
<organism evidence="1">
    <name type="scientific">Sedimenticola thiotaurini</name>
    <dbReference type="NCBI Taxonomy" id="1543721"/>
    <lineage>
        <taxon>Bacteria</taxon>
        <taxon>Pseudomonadati</taxon>
        <taxon>Pseudomonadota</taxon>
        <taxon>Gammaproteobacteria</taxon>
        <taxon>Chromatiales</taxon>
        <taxon>Sedimenticolaceae</taxon>
        <taxon>Sedimenticola</taxon>
    </lineage>
</organism>
<evidence type="ECO:0000313" key="1">
    <source>
        <dbReference type="EMBL" id="HEB94999.1"/>
    </source>
</evidence>
<dbReference type="EMBL" id="DRKP01000011">
    <property type="protein sequence ID" value="HEB94999.1"/>
    <property type="molecule type" value="Genomic_DNA"/>
</dbReference>
<dbReference type="AlphaFoldDB" id="A0A831W1Y6"/>
<accession>A0A831W1Y6</accession>
<comment type="caution">
    <text evidence="1">The sequence shown here is derived from an EMBL/GenBank/DDBJ whole genome shotgun (WGS) entry which is preliminary data.</text>
</comment>